<dbReference type="RefSeq" id="WP_130095128.1">
    <property type="nucleotide sequence ID" value="NZ_SETE01000010.1"/>
</dbReference>
<comment type="caution">
    <text evidence="1">The sequence shown here is derived from an EMBL/GenBank/DDBJ whole genome shotgun (WGS) entry which is preliminary data.</text>
</comment>
<proteinExistence type="predicted"/>
<evidence type="ECO:0000313" key="2">
    <source>
        <dbReference type="Proteomes" id="UP000293952"/>
    </source>
</evidence>
<keyword evidence="2" id="KW-1185">Reference proteome</keyword>
<evidence type="ECO:0000313" key="1">
    <source>
        <dbReference type="EMBL" id="RYM30838.1"/>
    </source>
</evidence>
<accession>A0A4Q4KDX3</accession>
<dbReference type="EMBL" id="SETE01000010">
    <property type="protein sequence ID" value="RYM30838.1"/>
    <property type="molecule type" value="Genomic_DNA"/>
</dbReference>
<dbReference type="InterPro" id="IPR021398">
    <property type="entry name" value="DUF3037"/>
</dbReference>
<dbReference type="OrthoDB" id="8199584at2"/>
<name>A0A4Q4KDX3_9FLAO</name>
<dbReference type="AlphaFoldDB" id="A0A4Q4KDX3"/>
<dbReference type="Proteomes" id="UP000293952">
    <property type="component" value="Unassembled WGS sequence"/>
</dbReference>
<protein>
    <submittedName>
        <fullName evidence="1">DUF3037 domain-containing protein</fullName>
    </submittedName>
</protein>
<gene>
    <name evidence="1" type="ORF">ERX46_17300</name>
</gene>
<organism evidence="1 2">
    <name type="scientific">Brumimicrobium glaciale</name>
    <dbReference type="NCBI Taxonomy" id="200475"/>
    <lineage>
        <taxon>Bacteria</taxon>
        <taxon>Pseudomonadati</taxon>
        <taxon>Bacteroidota</taxon>
        <taxon>Flavobacteriia</taxon>
        <taxon>Flavobacteriales</taxon>
        <taxon>Crocinitomicaceae</taxon>
        <taxon>Brumimicrobium</taxon>
    </lineage>
</organism>
<dbReference type="Pfam" id="PF11236">
    <property type="entry name" value="DUF3037"/>
    <property type="match status" value="1"/>
</dbReference>
<reference evidence="1 2" key="1">
    <citation type="submission" date="2019-02" db="EMBL/GenBank/DDBJ databases">
        <title>Genome sequence of the sea-ice species Brumimicrobium glaciale.</title>
        <authorList>
            <person name="Bowman J.P."/>
        </authorList>
    </citation>
    <scope>NUCLEOTIDE SEQUENCE [LARGE SCALE GENOMIC DNA]</scope>
    <source>
        <strain evidence="1 2">IC156</strain>
    </source>
</reference>
<sequence>MSEKFSYSILTYRYSLFLGEVLNVGVLMIFPDENLVEFHYPKKISRLKGLYNNFNESLIKDYLKAFEQKSKNLNNQLEKYVFGYNDLIADNFIVEDASALQFEDFRTAIYYSDFEITRERYIDLILSNYNSEINGTTHILTEDKIVRRLKSKIIEINPNAKEFLKLDKNRILTNKHVEFKSDFYWENVITNYTKAINFDLSSEKNILDKSILFNGQLRQLEKSTLKNIKIDFVINEPKDKKFGDAIEEAKTILKEIQIDKSLYTNLKTYSEYVASQIAI</sequence>